<dbReference type="Gene3D" id="3.90.1300.10">
    <property type="entry name" value="Amidase signature (AS) domain"/>
    <property type="match status" value="1"/>
</dbReference>
<dbReference type="AlphaFoldDB" id="A0A2W5KLG9"/>
<reference evidence="2 3" key="1">
    <citation type="submission" date="2017-08" db="EMBL/GenBank/DDBJ databases">
        <title>Infants hospitalized years apart are colonized by the same room-sourced microbial strains.</title>
        <authorList>
            <person name="Brooks B."/>
            <person name="Olm M.R."/>
            <person name="Firek B.A."/>
            <person name="Baker R."/>
            <person name="Thomas B.C."/>
            <person name="Morowitz M.J."/>
            <person name="Banfield J.F."/>
        </authorList>
    </citation>
    <scope>NUCLEOTIDE SEQUENCE [LARGE SCALE GENOMIC DNA]</scope>
    <source>
        <strain evidence="2">S2_005_003_R2_43</strain>
    </source>
</reference>
<sequence length="392" mass="40384">MAVVDDIGAFVPHGLVERAPTGEGPLSGLTFALKDLFDLAGVPSGAGNPDWLSSHEVPEKDAPIVGTLLAAGARLVGKTITDEMAWSLNGENFHYGTPANVAAPGRIPGGSSSGSAAAVAAGLVDFAIGTDTGGSVRLPASYCGIIGLRPTHGRVAPEGAFALAPSYDVAGWFARDMDVFGRVGRVLLGETEPPAAPARLLIADDMFARAHAATREALEPAMERLAELFGEVEHVEVSGDRSAAWREVFRVVQASEAWKLHGAWVERVRPRFGPGVKQRVEGASKVTAAEVAEAVAARAEIRAAMDALLPPGTILALPTVPGAAPRVGAPESELNLFRAAAIEMLCPAGHAGLPQISLPLGDVNGFPVGLSLMAARGADEALIALAGMLSDD</sequence>
<dbReference type="NCBIfam" id="NF006169">
    <property type="entry name" value="PRK08310.1"/>
    <property type="match status" value="1"/>
</dbReference>
<comment type="caution">
    <text evidence="2">The sequence shown here is derived from an EMBL/GenBank/DDBJ whole genome shotgun (WGS) entry which is preliminary data.</text>
</comment>
<dbReference type="EMBL" id="QFPN01000003">
    <property type="protein sequence ID" value="PZQ16869.1"/>
    <property type="molecule type" value="Genomic_DNA"/>
</dbReference>
<evidence type="ECO:0000259" key="1">
    <source>
        <dbReference type="Pfam" id="PF01425"/>
    </source>
</evidence>
<name>A0A2W5KLG9_ANCNO</name>
<dbReference type="SUPFAM" id="SSF75304">
    <property type="entry name" value="Amidase signature (AS) enzymes"/>
    <property type="match status" value="1"/>
</dbReference>
<dbReference type="PROSITE" id="PS00571">
    <property type="entry name" value="AMIDASES"/>
    <property type="match status" value="1"/>
</dbReference>
<dbReference type="InterPro" id="IPR036928">
    <property type="entry name" value="AS_sf"/>
</dbReference>
<gene>
    <name evidence="2" type="ORF">DI565_05595</name>
</gene>
<organism evidence="2 3">
    <name type="scientific">Ancylobacter novellus</name>
    <name type="common">Thiobacillus novellus</name>
    <dbReference type="NCBI Taxonomy" id="921"/>
    <lineage>
        <taxon>Bacteria</taxon>
        <taxon>Pseudomonadati</taxon>
        <taxon>Pseudomonadota</taxon>
        <taxon>Alphaproteobacteria</taxon>
        <taxon>Hyphomicrobiales</taxon>
        <taxon>Xanthobacteraceae</taxon>
        <taxon>Ancylobacter</taxon>
    </lineage>
</organism>
<dbReference type="PANTHER" id="PTHR46310">
    <property type="entry name" value="AMIDASE 1"/>
    <property type="match status" value="1"/>
</dbReference>
<dbReference type="InterPro" id="IPR020556">
    <property type="entry name" value="Amidase_CS"/>
</dbReference>
<protein>
    <submittedName>
        <fullName evidence="2">Amidase</fullName>
    </submittedName>
</protein>
<evidence type="ECO:0000313" key="2">
    <source>
        <dbReference type="EMBL" id="PZQ16869.1"/>
    </source>
</evidence>
<feature type="domain" description="Amidase" evidence="1">
    <location>
        <begin position="23"/>
        <end position="382"/>
    </location>
</feature>
<dbReference type="PANTHER" id="PTHR46310:SF7">
    <property type="entry name" value="AMIDASE 1"/>
    <property type="match status" value="1"/>
</dbReference>
<evidence type="ECO:0000313" key="3">
    <source>
        <dbReference type="Proteomes" id="UP000249577"/>
    </source>
</evidence>
<dbReference type="Pfam" id="PF01425">
    <property type="entry name" value="Amidase"/>
    <property type="match status" value="1"/>
</dbReference>
<accession>A0A2W5KLG9</accession>
<dbReference type="Proteomes" id="UP000249577">
    <property type="component" value="Unassembled WGS sequence"/>
</dbReference>
<dbReference type="InterPro" id="IPR023631">
    <property type="entry name" value="Amidase_dom"/>
</dbReference>
<proteinExistence type="predicted"/>